<feature type="transmembrane region" description="Helical" evidence="1">
    <location>
        <begin position="174"/>
        <end position="190"/>
    </location>
</feature>
<dbReference type="EMBL" id="CAMPGE010013434">
    <property type="protein sequence ID" value="CAI2372168.1"/>
    <property type="molecule type" value="Genomic_DNA"/>
</dbReference>
<keyword evidence="1" id="KW-0812">Transmembrane</keyword>
<name>A0AAD1UR06_EUPCR</name>
<protein>
    <recommendedName>
        <fullName evidence="4">Transmembrane protein</fullName>
    </recommendedName>
</protein>
<organism evidence="2 3">
    <name type="scientific">Euplotes crassus</name>
    <dbReference type="NCBI Taxonomy" id="5936"/>
    <lineage>
        <taxon>Eukaryota</taxon>
        <taxon>Sar</taxon>
        <taxon>Alveolata</taxon>
        <taxon>Ciliophora</taxon>
        <taxon>Intramacronucleata</taxon>
        <taxon>Spirotrichea</taxon>
        <taxon>Hypotrichia</taxon>
        <taxon>Euplotida</taxon>
        <taxon>Euplotidae</taxon>
        <taxon>Moneuplotes</taxon>
    </lineage>
</organism>
<sequence length="284" mass="32268">MSSKWVGTQKTSLKEKVADYFGYKLKGSVVGKNIVAPGLTGISTSRCGIGLALFLGLSAKKYSGKNDEYCKSRFTQSKFESLSLDTNESYEDTVSKVGQTVRRSQADSIGEDTIEEKDYLSYYLSPISKINKENYGTYTQRCSPIFKKIKYNPRMVDSADLNSFDKIIKGQNKYGLGMTILLGLFPVSMYSKSLTISSKNKIFAFGIMCLVLNMAVLTYYNTKFKSFLEHLDKKYFYGQTLEELQDDSFKKINQPKAISFHTHPQPLEVRIQKLKAWKMLNRVD</sequence>
<keyword evidence="1" id="KW-0472">Membrane</keyword>
<dbReference type="AlphaFoldDB" id="A0AAD1UR06"/>
<keyword evidence="1" id="KW-1133">Transmembrane helix</keyword>
<keyword evidence="3" id="KW-1185">Reference proteome</keyword>
<evidence type="ECO:0000313" key="2">
    <source>
        <dbReference type="EMBL" id="CAI2372168.1"/>
    </source>
</evidence>
<proteinExistence type="predicted"/>
<gene>
    <name evidence="2" type="ORF">ECRASSUSDP1_LOCUS13496</name>
</gene>
<dbReference type="Proteomes" id="UP001295684">
    <property type="component" value="Unassembled WGS sequence"/>
</dbReference>
<evidence type="ECO:0000313" key="3">
    <source>
        <dbReference type="Proteomes" id="UP001295684"/>
    </source>
</evidence>
<evidence type="ECO:0008006" key="4">
    <source>
        <dbReference type="Google" id="ProtNLM"/>
    </source>
</evidence>
<comment type="caution">
    <text evidence="2">The sequence shown here is derived from an EMBL/GenBank/DDBJ whole genome shotgun (WGS) entry which is preliminary data.</text>
</comment>
<accession>A0AAD1UR06</accession>
<evidence type="ECO:0000256" key="1">
    <source>
        <dbReference type="SAM" id="Phobius"/>
    </source>
</evidence>
<feature type="transmembrane region" description="Helical" evidence="1">
    <location>
        <begin position="202"/>
        <end position="220"/>
    </location>
</feature>
<reference evidence="2" key="1">
    <citation type="submission" date="2023-07" db="EMBL/GenBank/DDBJ databases">
        <authorList>
            <consortium name="AG Swart"/>
            <person name="Singh M."/>
            <person name="Singh A."/>
            <person name="Seah K."/>
            <person name="Emmerich C."/>
        </authorList>
    </citation>
    <scope>NUCLEOTIDE SEQUENCE</scope>
    <source>
        <strain evidence="2">DP1</strain>
    </source>
</reference>